<dbReference type="EMBL" id="SIJB01000024">
    <property type="protein sequence ID" value="NBI29433.1"/>
    <property type="molecule type" value="Genomic_DNA"/>
</dbReference>
<sequence length="227" mass="26072">MDLQERIQHIESRVQAACNRSNRNRKEVEIIAVTKYVSLETAVNAVEFGCKHIGENRWPDAEKKVSVLSSKSTLHFIGHLQSKKVKHIIGKFPYIHSIDRISLANEIEKQALIQDINVNCFIQVNVSGEESKYGISPDELFTFAENLKSFKRLNIVGLMTMAPLEEDKEKTRPVFRELKRLRDRLNEKHIYNYKISHLSMGMSNDFEIAIEEGATFIRLGSQLVGKE</sequence>
<organism evidence="6 7">
    <name type="scientific">Chengkuizengella marina</name>
    <dbReference type="NCBI Taxonomy" id="2507566"/>
    <lineage>
        <taxon>Bacteria</taxon>
        <taxon>Bacillati</taxon>
        <taxon>Bacillota</taxon>
        <taxon>Bacilli</taxon>
        <taxon>Bacillales</taxon>
        <taxon>Paenibacillaceae</taxon>
        <taxon>Chengkuizengella</taxon>
    </lineage>
</organism>
<dbReference type="Pfam" id="PF01168">
    <property type="entry name" value="Ala_racemase_N"/>
    <property type="match status" value="1"/>
</dbReference>
<dbReference type="OrthoDB" id="9804072at2"/>
<gene>
    <name evidence="6" type="ORF">ERL59_10715</name>
</gene>
<dbReference type="PANTHER" id="PTHR10146">
    <property type="entry name" value="PROLINE SYNTHETASE CO-TRANSCRIBED BACTERIAL HOMOLOG PROTEIN"/>
    <property type="match status" value="1"/>
</dbReference>
<evidence type="ECO:0000313" key="7">
    <source>
        <dbReference type="Proteomes" id="UP000448943"/>
    </source>
</evidence>
<feature type="modified residue" description="N6-(pyridoxal phosphate)lysine" evidence="2 3">
    <location>
        <position position="35"/>
    </location>
</feature>
<keyword evidence="7" id="KW-1185">Reference proteome</keyword>
<dbReference type="HAMAP" id="MF_02087">
    <property type="entry name" value="PLP_homeostasis"/>
    <property type="match status" value="1"/>
</dbReference>
<dbReference type="SUPFAM" id="SSF51419">
    <property type="entry name" value="PLP-binding barrel"/>
    <property type="match status" value="1"/>
</dbReference>
<comment type="similarity">
    <text evidence="2 4">Belongs to the pyridoxal phosphate-binding protein YggS/PROSC family.</text>
</comment>
<dbReference type="CDD" id="cd00635">
    <property type="entry name" value="PLPDE_III_YBL036c_like"/>
    <property type="match status" value="1"/>
</dbReference>
<dbReference type="GO" id="GO:0030170">
    <property type="term" value="F:pyridoxal phosphate binding"/>
    <property type="evidence" value="ECO:0007669"/>
    <property type="project" value="UniProtKB-UniRule"/>
</dbReference>
<dbReference type="AlphaFoldDB" id="A0A6N9Q3S4"/>
<proteinExistence type="inferred from homology"/>
<dbReference type="PIRSF" id="PIRSF004848">
    <property type="entry name" value="YBL036c_PLPDEIII"/>
    <property type="match status" value="1"/>
</dbReference>
<keyword evidence="1 2" id="KW-0663">Pyridoxal phosphate</keyword>
<comment type="cofactor">
    <cofactor evidence="3">
        <name>pyridoxal 5'-phosphate</name>
        <dbReference type="ChEBI" id="CHEBI:597326"/>
    </cofactor>
</comment>
<evidence type="ECO:0000256" key="4">
    <source>
        <dbReference type="RuleBase" id="RU004514"/>
    </source>
</evidence>
<accession>A0A6N9Q3S4</accession>
<dbReference type="NCBIfam" id="TIGR00044">
    <property type="entry name" value="YggS family pyridoxal phosphate-dependent enzyme"/>
    <property type="match status" value="1"/>
</dbReference>
<dbReference type="RefSeq" id="WP_160646237.1">
    <property type="nucleotide sequence ID" value="NZ_SIJB01000024.1"/>
</dbReference>
<dbReference type="InterPro" id="IPR001608">
    <property type="entry name" value="Ala_racemase_N"/>
</dbReference>
<dbReference type="Gene3D" id="3.20.20.10">
    <property type="entry name" value="Alanine racemase"/>
    <property type="match status" value="1"/>
</dbReference>
<evidence type="ECO:0000256" key="3">
    <source>
        <dbReference type="PIRSR" id="PIRSR004848-1"/>
    </source>
</evidence>
<dbReference type="FunFam" id="3.20.20.10:FF:000018">
    <property type="entry name" value="Pyridoxal phosphate homeostasis protein"/>
    <property type="match status" value="1"/>
</dbReference>
<feature type="domain" description="Alanine racemase N-terminal" evidence="5">
    <location>
        <begin position="8"/>
        <end position="225"/>
    </location>
</feature>
<reference evidence="6 7" key="1">
    <citation type="submission" date="2019-01" db="EMBL/GenBank/DDBJ databases">
        <title>Chengkuizengella sp. nov., isolated from deep-sea sediment of East Pacific Ocean.</title>
        <authorList>
            <person name="Yang J."/>
            <person name="Lai Q."/>
            <person name="Shao Z."/>
        </authorList>
    </citation>
    <scope>NUCLEOTIDE SEQUENCE [LARGE SCALE GENOMIC DNA]</scope>
    <source>
        <strain evidence="6 7">YPA3-1-1</strain>
    </source>
</reference>
<comment type="caution">
    <text evidence="6">The sequence shown here is derived from an EMBL/GenBank/DDBJ whole genome shotgun (WGS) entry which is preliminary data.</text>
</comment>
<dbReference type="InterPro" id="IPR011078">
    <property type="entry name" value="PyrdxlP_homeostasis"/>
</dbReference>
<evidence type="ECO:0000259" key="5">
    <source>
        <dbReference type="Pfam" id="PF01168"/>
    </source>
</evidence>
<dbReference type="Proteomes" id="UP000448943">
    <property type="component" value="Unassembled WGS sequence"/>
</dbReference>
<dbReference type="PANTHER" id="PTHR10146:SF14">
    <property type="entry name" value="PYRIDOXAL PHOSPHATE HOMEOSTASIS PROTEIN"/>
    <property type="match status" value="1"/>
</dbReference>
<dbReference type="InterPro" id="IPR029066">
    <property type="entry name" value="PLP-binding_barrel"/>
</dbReference>
<name>A0A6N9Q3S4_9BACL</name>
<evidence type="ECO:0000256" key="1">
    <source>
        <dbReference type="ARBA" id="ARBA00022898"/>
    </source>
</evidence>
<protein>
    <recommendedName>
        <fullName evidence="2">Pyridoxal phosphate homeostasis protein</fullName>
        <shortName evidence="2">PLP homeostasis protein</shortName>
    </recommendedName>
</protein>
<evidence type="ECO:0000256" key="2">
    <source>
        <dbReference type="HAMAP-Rule" id="MF_02087"/>
    </source>
</evidence>
<comment type="function">
    <text evidence="2">Pyridoxal 5'-phosphate (PLP)-binding protein, which is involved in PLP homeostasis.</text>
</comment>
<evidence type="ECO:0000313" key="6">
    <source>
        <dbReference type="EMBL" id="NBI29433.1"/>
    </source>
</evidence>